<evidence type="ECO:0000313" key="2">
    <source>
        <dbReference type="Proteomes" id="UP000821865"/>
    </source>
</evidence>
<proteinExistence type="predicted"/>
<gene>
    <name evidence="1" type="ORF">HPB49_021599</name>
</gene>
<reference evidence="1" key="1">
    <citation type="submission" date="2020-05" db="EMBL/GenBank/DDBJ databases">
        <title>Large-scale comparative analyses of tick genomes elucidate their genetic diversity and vector capacities.</title>
        <authorList>
            <person name="Jia N."/>
            <person name="Wang J."/>
            <person name="Shi W."/>
            <person name="Du L."/>
            <person name="Sun Y."/>
            <person name="Zhan W."/>
            <person name="Jiang J."/>
            <person name="Wang Q."/>
            <person name="Zhang B."/>
            <person name="Ji P."/>
            <person name="Sakyi L.B."/>
            <person name="Cui X."/>
            <person name="Yuan T."/>
            <person name="Jiang B."/>
            <person name="Yang W."/>
            <person name="Lam T.T.-Y."/>
            <person name="Chang Q."/>
            <person name="Ding S."/>
            <person name="Wang X."/>
            <person name="Zhu J."/>
            <person name="Ruan X."/>
            <person name="Zhao L."/>
            <person name="Wei J."/>
            <person name="Que T."/>
            <person name="Du C."/>
            <person name="Cheng J."/>
            <person name="Dai P."/>
            <person name="Han X."/>
            <person name="Huang E."/>
            <person name="Gao Y."/>
            <person name="Liu J."/>
            <person name="Shao H."/>
            <person name="Ye R."/>
            <person name="Li L."/>
            <person name="Wei W."/>
            <person name="Wang X."/>
            <person name="Wang C."/>
            <person name="Yang T."/>
            <person name="Huo Q."/>
            <person name="Li W."/>
            <person name="Guo W."/>
            <person name="Chen H."/>
            <person name="Zhou L."/>
            <person name="Ni X."/>
            <person name="Tian J."/>
            <person name="Zhou Y."/>
            <person name="Sheng Y."/>
            <person name="Liu T."/>
            <person name="Pan Y."/>
            <person name="Xia L."/>
            <person name="Li J."/>
            <person name="Zhao F."/>
            <person name="Cao W."/>
        </authorList>
    </citation>
    <scope>NUCLEOTIDE SEQUENCE</scope>
    <source>
        <strain evidence="1">Dsil-2018</strain>
    </source>
</reference>
<dbReference type="Proteomes" id="UP000821865">
    <property type="component" value="Chromosome 8"/>
</dbReference>
<sequence>MAPDTNSPVVEHESVQVVARSRLGEHGIIICGEVDAIDPSVLYTSDHSQQRSMAKYVELKTTAVVRHERQLENMRRYKLWKWWSQSYIMGMKRVICGCRDKEGFVRSLMQFDVDTMHEQCEREHLWFRAEGLNFCDNFLSFVKSNLRHDDPKVVYLFTYEPAWERVTCKRLDAPGEYEVLPEWFLKEF</sequence>
<name>A0ACB8CBB4_DERSI</name>
<comment type="caution">
    <text evidence="1">The sequence shown here is derived from an EMBL/GenBank/DDBJ whole genome shotgun (WGS) entry which is preliminary data.</text>
</comment>
<accession>A0ACB8CBB4</accession>
<dbReference type="EMBL" id="CM023477">
    <property type="protein sequence ID" value="KAH7938202.1"/>
    <property type="molecule type" value="Genomic_DNA"/>
</dbReference>
<keyword evidence="2" id="KW-1185">Reference proteome</keyword>
<evidence type="ECO:0000313" key="1">
    <source>
        <dbReference type="EMBL" id="KAH7938202.1"/>
    </source>
</evidence>
<protein>
    <submittedName>
        <fullName evidence="1">Uncharacterized protein</fullName>
    </submittedName>
</protein>
<organism evidence="1 2">
    <name type="scientific">Dermacentor silvarum</name>
    <name type="common">Tick</name>
    <dbReference type="NCBI Taxonomy" id="543639"/>
    <lineage>
        <taxon>Eukaryota</taxon>
        <taxon>Metazoa</taxon>
        <taxon>Ecdysozoa</taxon>
        <taxon>Arthropoda</taxon>
        <taxon>Chelicerata</taxon>
        <taxon>Arachnida</taxon>
        <taxon>Acari</taxon>
        <taxon>Parasitiformes</taxon>
        <taxon>Ixodida</taxon>
        <taxon>Ixodoidea</taxon>
        <taxon>Ixodidae</taxon>
        <taxon>Rhipicephalinae</taxon>
        <taxon>Dermacentor</taxon>
    </lineage>
</organism>